<proteinExistence type="predicted"/>
<evidence type="ECO:0000313" key="3">
    <source>
        <dbReference type="Proteomes" id="UP001151518"/>
    </source>
</evidence>
<feature type="region of interest" description="Disordered" evidence="1">
    <location>
        <begin position="20"/>
        <end position="47"/>
    </location>
</feature>
<name>A0A9W8GC11_9FUNG</name>
<organism evidence="2 3">
    <name type="scientific">Coemansia spiralis</name>
    <dbReference type="NCBI Taxonomy" id="417178"/>
    <lineage>
        <taxon>Eukaryota</taxon>
        <taxon>Fungi</taxon>
        <taxon>Fungi incertae sedis</taxon>
        <taxon>Zoopagomycota</taxon>
        <taxon>Kickxellomycotina</taxon>
        <taxon>Kickxellomycetes</taxon>
        <taxon>Kickxellales</taxon>
        <taxon>Kickxellaceae</taxon>
        <taxon>Coemansia</taxon>
    </lineage>
</organism>
<reference evidence="2" key="1">
    <citation type="submission" date="2022-07" db="EMBL/GenBank/DDBJ databases">
        <title>Phylogenomic reconstructions and comparative analyses of Kickxellomycotina fungi.</title>
        <authorList>
            <person name="Reynolds N.K."/>
            <person name="Stajich J.E."/>
            <person name="Barry K."/>
            <person name="Grigoriev I.V."/>
            <person name="Crous P."/>
            <person name="Smith M.E."/>
        </authorList>
    </citation>
    <scope>NUCLEOTIDE SEQUENCE</scope>
    <source>
        <strain evidence="2">NRRL 3115</strain>
    </source>
</reference>
<sequence>MARGILADTIDTTVMATTARNLGHNGPNEDAAAHASKPDSVDSYPSRCESPLLPMGQGPSYQIDPDRLSQHLGQAGSRYSQQSIVRKDYAIPYDAGGDERLGLGPSSWHKGSPANSNGSRTRPHMGHPRMTTTRAKSYRIHVPSSQMLPVRDLSSKLKSACRKLNPKRLAKAAHSSHSRGGHMHGISNGSSNSSNSGTDDEEAVTAVSTHRARAANPRSSTPTKLL</sequence>
<dbReference type="AlphaFoldDB" id="A0A9W8GC11"/>
<feature type="compositionally biased region" description="Basic residues" evidence="1">
    <location>
        <begin position="167"/>
        <end position="182"/>
    </location>
</feature>
<feature type="compositionally biased region" description="Polar residues" evidence="1">
    <location>
        <begin position="217"/>
        <end position="226"/>
    </location>
</feature>
<gene>
    <name evidence="2" type="ORF">GGI25_000432</name>
</gene>
<accession>A0A9W8GC11</accession>
<comment type="caution">
    <text evidence="2">The sequence shown here is derived from an EMBL/GenBank/DDBJ whole genome shotgun (WGS) entry which is preliminary data.</text>
</comment>
<feature type="region of interest" description="Disordered" evidence="1">
    <location>
        <begin position="101"/>
        <end position="134"/>
    </location>
</feature>
<feature type="compositionally biased region" description="Low complexity" evidence="1">
    <location>
        <begin position="184"/>
        <end position="197"/>
    </location>
</feature>
<dbReference type="Proteomes" id="UP001151518">
    <property type="component" value="Unassembled WGS sequence"/>
</dbReference>
<evidence type="ECO:0000256" key="1">
    <source>
        <dbReference type="SAM" id="MobiDB-lite"/>
    </source>
</evidence>
<protein>
    <submittedName>
        <fullName evidence="2">Uncharacterized protein</fullName>
    </submittedName>
</protein>
<feature type="region of interest" description="Disordered" evidence="1">
    <location>
        <begin position="167"/>
        <end position="226"/>
    </location>
</feature>
<evidence type="ECO:0000313" key="2">
    <source>
        <dbReference type="EMBL" id="KAJ2680797.1"/>
    </source>
</evidence>
<dbReference type="OrthoDB" id="5527353at2759"/>
<dbReference type="EMBL" id="JANBTW010000003">
    <property type="protein sequence ID" value="KAJ2680797.1"/>
    <property type="molecule type" value="Genomic_DNA"/>
</dbReference>